<accession>A0AAV3YGE3</accession>
<sequence length="517" mass="59884">MAARRGLFTTTEVLESFFTQGSEDEDDGESCNNEREEESDEDDTDLFEDVPFRLDENLDVGREAAQSESSFNSNPVRPAPDVDENVNLDLSVRSESESEDENMAVYDADTEVDDGPDVDLVVELDQDQKNYDSGEWQKNTNGFPKLPRFSAQSGIKVALSDDPSPLEVYKLFITDELINSWKVETNRYARAIINSKDQQLLSNRSRFKLWTPVTLREMWNFIAICIHMGLDKKPMLHDYWTRHPVLHSSFAPKVMVRERFLSILAFLHINDNDSFVPHGQPDYDPIQKIRPFVDYLNAKFKEVYQPQREMCIDETMKPFKGRSRFKVYMKDKPTKWGFKLYELCESSSGYVWLVEMYCADKRISNKPVDVTMRLLQPLLDQGYRLYVDNYYCCPDLWNQMQGRNIMLVGTCRKNRVGMPNDLFQNRQRPGDLDFRQKGQLVATRAGPDPGRREAGEVEGYQGLRNNSPAKVMYLWKLIMYYFSASRSHIFILKLQKFVSFSEAKPPVRPSGEGHLPS</sequence>
<gene>
    <name evidence="3" type="ORF">PoB_000779700</name>
</gene>
<feature type="region of interest" description="Disordered" evidence="1">
    <location>
        <begin position="15"/>
        <end position="85"/>
    </location>
</feature>
<proteinExistence type="predicted"/>
<dbReference type="Proteomes" id="UP000735302">
    <property type="component" value="Unassembled WGS sequence"/>
</dbReference>
<keyword evidence="4" id="KW-1185">Reference proteome</keyword>
<feature type="domain" description="PiggyBac transposable element-derived protein" evidence="2">
    <location>
        <begin position="164"/>
        <end position="443"/>
    </location>
</feature>
<dbReference type="PANTHER" id="PTHR46599">
    <property type="entry name" value="PIGGYBAC TRANSPOSABLE ELEMENT-DERIVED PROTEIN 4"/>
    <property type="match status" value="1"/>
</dbReference>
<evidence type="ECO:0000259" key="2">
    <source>
        <dbReference type="Pfam" id="PF13843"/>
    </source>
</evidence>
<name>A0AAV3YGE3_9GAST</name>
<dbReference type="Pfam" id="PF13843">
    <property type="entry name" value="DDE_Tnp_1_7"/>
    <property type="match status" value="1"/>
</dbReference>
<evidence type="ECO:0000313" key="4">
    <source>
        <dbReference type="Proteomes" id="UP000735302"/>
    </source>
</evidence>
<comment type="caution">
    <text evidence="3">The sequence shown here is derived from an EMBL/GenBank/DDBJ whole genome shotgun (WGS) entry which is preliminary data.</text>
</comment>
<feature type="compositionally biased region" description="Basic and acidic residues" evidence="1">
    <location>
        <begin position="50"/>
        <end position="62"/>
    </location>
</feature>
<feature type="compositionally biased region" description="Polar residues" evidence="1">
    <location>
        <begin position="66"/>
        <end position="75"/>
    </location>
</feature>
<dbReference type="PANTHER" id="PTHR46599:SF3">
    <property type="entry name" value="PIGGYBAC TRANSPOSABLE ELEMENT-DERIVED PROTEIN 4"/>
    <property type="match status" value="1"/>
</dbReference>
<organism evidence="3 4">
    <name type="scientific">Plakobranchus ocellatus</name>
    <dbReference type="NCBI Taxonomy" id="259542"/>
    <lineage>
        <taxon>Eukaryota</taxon>
        <taxon>Metazoa</taxon>
        <taxon>Spiralia</taxon>
        <taxon>Lophotrochozoa</taxon>
        <taxon>Mollusca</taxon>
        <taxon>Gastropoda</taxon>
        <taxon>Heterobranchia</taxon>
        <taxon>Euthyneura</taxon>
        <taxon>Panpulmonata</taxon>
        <taxon>Sacoglossa</taxon>
        <taxon>Placobranchoidea</taxon>
        <taxon>Plakobranchidae</taxon>
        <taxon>Plakobranchus</taxon>
    </lineage>
</organism>
<reference evidence="3 4" key="1">
    <citation type="journal article" date="2021" name="Elife">
        <title>Chloroplast acquisition without the gene transfer in kleptoplastic sea slugs, Plakobranchus ocellatus.</title>
        <authorList>
            <person name="Maeda T."/>
            <person name="Takahashi S."/>
            <person name="Yoshida T."/>
            <person name="Shimamura S."/>
            <person name="Takaki Y."/>
            <person name="Nagai Y."/>
            <person name="Toyoda A."/>
            <person name="Suzuki Y."/>
            <person name="Arimoto A."/>
            <person name="Ishii H."/>
            <person name="Satoh N."/>
            <person name="Nishiyama T."/>
            <person name="Hasebe M."/>
            <person name="Maruyama T."/>
            <person name="Minagawa J."/>
            <person name="Obokata J."/>
            <person name="Shigenobu S."/>
        </authorList>
    </citation>
    <scope>NUCLEOTIDE SEQUENCE [LARGE SCALE GENOMIC DNA]</scope>
</reference>
<evidence type="ECO:0000313" key="3">
    <source>
        <dbReference type="EMBL" id="GFN81291.1"/>
    </source>
</evidence>
<evidence type="ECO:0000256" key="1">
    <source>
        <dbReference type="SAM" id="MobiDB-lite"/>
    </source>
</evidence>
<dbReference type="AlphaFoldDB" id="A0AAV3YGE3"/>
<dbReference type="EMBL" id="BLXT01000921">
    <property type="protein sequence ID" value="GFN81291.1"/>
    <property type="molecule type" value="Genomic_DNA"/>
</dbReference>
<protein>
    <submittedName>
        <fullName evidence="3">PiggyBac transposase uribo1</fullName>
    </submittedName>
</protein>
<feature type="compositionally biased region" description="Acidic residues" evidence="1">
    <location>
        <begin position="22"/>
        <end position="48"/>
    </location>
</feature>
<dbReference type="InterPro" id="IPR029526">
    <property type="entry name" value="PGBD"/>
</dbReference>